<dbReference type="PANTHER" id="PTHR11403:SF2">
    <property type="entry name" value="CYTOCHROME BO(3) UBIQUINOL OXIDASE SUBUNIT 3"/>
    <property type="match status" value="1"/>
</dbReference>
<keyword evidence="11" id="KW-1185">Reference proteome</keyword>
<dbReference type="InterPro" id="IPR035973">
    <property type="entry name" value="Cyt_c_oxidase_su3-like_sf"/>
</dbReference>
<evidence type="ECO:0000256" key="5">
    <source>
        <dbReference type="ARBA" id="ARBA00022989"/>
    </source>
</evidence>
<dbReference type="GO" id="GO:0004129">
    <property type="term" value="F:cytochrome-c oxidase activity"/>
    <property type="evidence" value="ECO:0007669"/>
    <property type="project" value="InterPro"/>
</dbReference>
<reference evidence="10" key="1">
    <citation type="submission" date="2020-12" db="EMBL/GenBank/DDBJ databases">
        <title>Ramlibacter sp. nov., isolated from a freshwater alga, Cryptomonas.</title>
        <authorList>
            <person name="Kim H.M."/>
            <person name="Jeon C.O."/>
        </authorList>
    </citation>
    <scope>NUCLEOTIDE SEQUENCE</scope>
    <source>
        <strain evidence="10">CrO1</strain>
    </source>
</reference>
<keyword evidence="5 8" id="KW-1133">Transmembrane helix</keyword>
<sequence length="204" mass="23009">MSEVARDGTALDVSALPTVVFSHRTMMWWGTLGLMAVEGTVFALAVMTYFYLRSHADNWPLGVKAPDLLWGTVNTVIMLVSLVPNHFTKKAAERYDLAGVRLWLWVSIAVGVAFLGVRVLEFASLNVRWDTNAYGSIVWMLLGLHTTHLVTDVFDSIVLGVLFFTGPLEGKRYTDVSENAFYWYFVVFSWLPIYLVLYWGARAT</sequence>
<dbReference type="Proteomes" id="UP000617041">
    <property type="component" value="Unassembled WGS sequence"/>
</dbReference>
<evidence type="ECO:0000313" key="10">
    <source>
        <dbReference type="EMBL" id="MBK0394523.1"/>
    </source>
</evidence>
<dbReference type="SUPFAM" id="SSF81452">
    <property type="entry name" value="Cytochrome c oxidase subunit III-like"/>
    <property type="match status" value="1"/>
</dbReference>
<dbReference type="Pfam" id="PF00510">
    <property type="entry name" value="COX3"/>
    <property type="match status" value="1"/>
</dbReference>
<feature type="transmembrane region" description="Helical" evidence="8">
    <location>
        <begin position="26"/>
        <end position="52"/>
    </location>
</feature>
<organism evidence="10 11">
    <name type="scientific">Ramlibacter algicola</name>
    <dbReference type="NCBI Taxonomy" id="2795217"/>
    <lineage>
        <taxon>Bacteria</taxon>
        <taxon>Pseudomonadati</taxon>
        <taxon>Pseudomonadota</taxon>
        <taxon>Betaproteobacteria</taxon>
        <taxon>Burkholderiales</taxon>
        <taxon>Comamonadaceae</taxon>
        <taxon>Ramlibacter</taxon>
    </lineage>
</organism>
<protein>
    <submittedName>
        <fullName evidence="10">Cytochrome c oxidase subunit 3</fullName>
    </submittedName>
</protein>
<dbReference type="GO" id="GO:0019646">
    <property type="term" value="P:aerobic electron transport chain"/>
    <property type="evidence" value="ECO:0007669"/>
    <property type="project" value="InterPro"/>
</dbReference>
<keyword evidence="4 7" id="KW-0812">Transmembrane</keyword>
<evidence type="ECO:0000256" key="1">
    <source>
        <dbReference type="ARBA" id="ARBA00004651"/>
    </source>
</evidence>
<gene>
    <name evidence="10" type="ORF">I8E28_18105</name>
</gene>
<feature type="domain" description="Heme-copper oxidase subunit III family profile" evidence="9">
    <location>
        <begin position="1"/>
        <end position="202"/>
    </location>
</feature>
<evidence type="ECO:0000256" key="4">
    <source>
        <dbReference type="ARBA" id="ARBA00022692"/>
    </source>
</evidence>
<name>A0A934UT89_9BURK</name>
<evidence type="ECO:0000256" key="6">
    <source>
        <dbReference type="ARBA" id="ARBA00023136"/>
    </source>
</evidence>
<dbReference type="InterPro" id="IPR013833">
    <property type="entry name" value="Cyt_c_oxidase_su3_a-hlx"/>
</dbReference>
<proteinExistence type="inferred from homology"/>
<evidence type="ECO:0000256" key="7">
    <source>
        <dbReference type="RuleBase" id="RU003376"/>
    </source>
</evidence>
<dbReference type="AlphaFoldDB" id="A0A934UT89"/>
<evidence type="ECO:0000259" key="9">
    <source>
        <dbReference type="PROSITE" id="PS50253"/>
    </source>
</evidence>
<comment type="caution">
    <text evidence="10">The sequence shown here is derived from an EMBL/GenBank/DDBJ whole genome shotgun (WGS) entry which is preliminary data.</text>
</comment>
<evidence type="ECO:0000313" key="11">
    <source>
        <dbReference type="Proteomes" id="UP000617041"/>
    </source>
</evidence>
<evidence type="ECO:0000256" key="3">
    <source>
        <dbReference type="ARBA" id="ARBA00022475"/>
    </source>
</evidence>
<dbReference type="Gene3D" id="1.20.120.80">
    <property type="entry name" value="Cytochrome c oxidase, subunit III, four-helix bundle"/>
    <property type="match status" value="1"/>
</dbReference>
<keyword evidence="3" id="KW-1003">Cell membrane</keyword>
<feature type="transmembrane region" description="Helical" evidence="8">
    <location>
        <begin position="137"/>
        <end position="161"/>
    </location>
</feature>
<dbReference type="PROSITE" id="PS50253">
    <property type="entry name" value="COX3"/>
    <property type="match status" value="1"/>
</dbReference>
<dbReference type="PANTHER" id="PTHR11403">
    <property type="entry name" value="CYTOCHROME C OXIDASE SUBUNIT III"/>
    <property type="match status" value="1"/>
</dbReference>
<dbReference type="InterPro" id="IPR000298">
    <property type="entry name" value="Cyt_c_oxidase-like_su3"/>
</dbReference>
<evidence type="ECO:0000256" key="2">
    <source>
        <dbReference type="ARBA" id="ARBA00010581"/>
    </source>
</evidence>
<evidence type="ECO:0000256" key="8">
    <source>
        <dbReference type="SAM" id="Phobius"/>
    </source>
</evidence>
<feature type="transmembrane region" description="Helical" evidence="8">
    <location>
        <begin position="68"/>
        <end position="87"/>
    </location>
</feature>
<dbReference type="GO" id="GO:0005886">
    <property type="term" value="C:plasma membrane"/>
    <property type="evidence" value="ECO:0007669"/>
    <property type="project" value="UniProtKB-SubCell"/>
</dbReference>
<comment type="subcellular location">
    <subcellularLocation>
        <location evidence="1 7">Cell membrane</location>
        <topology evidence="1 7">Multi-pass membrane protein</topology>
    </subcellularLocation>
</comment>
<feature type="transmembrane region" description="Helical" evidence="8">
    <location>
        <begin position="181"/>
        <end position="201"/>
    </location>
</feature>
<comment type="similarity">
    <text evidence="2 7">Belongs to the cytochrome c oxidase subunit 3 family.</text>
</comment>
<feature type="transmembrane region" description="Helical" evidence="8">
    <location>
        <begin position="102"/>
        <end position="125"/>
    </location>
</feature>
<dbReference type="RefSeq" id="WP_200789609.1">
    <property type="nucleotide sequence ID" value="NZ_JAEDAO010000001.1"/>
</dbReference>
<dbReference type="EMBL" id="JAEDAO010000001">
    <property type="protein sequence ID" value="MBK0394523.1"/>
    <property type="molecule type" value="Genomic_DNA"/>
</dbReference>
<accession>A0A934UT89</accession>
<dbReference type="InterPro" id="IPR024791">
    <property type="entry name" value="Cyt_c/ubiquinol_Oxase_su3"/>
</dbReference>
<keyword evidence="6 8" id="KW-0472">Membrane</keyword>